<dbReference type="EMBL" id="JAFKMR010000018">
    <property type="protein sequence ID" value="MBN8744544.1"/>
    <property type="molecule type" value="Genomic_DNA"/>
</dbReference>
<organism evidence="1 2">
    <name type="scientific">Thiomonas arsenitoxydans (strain DSM 22701 / CIP 110005 / 3As)</name>
    <dbReference type="NCBI Taxonomy" id="426114"/>
    <lineage>
        <taxon>Bacteria</taxon>
        <taxon>Pseudomonadati</taxon>
        <taxon>Pseudomonadota</taxon>
        <taxon>Betaproteobacteria</taxon>
        <taxon>Burkholderiales</taxon>
        <taxon>Thiomonas</taxon>
    </lineage>
</organism>
<evidence type="ECO:0000313" key="1">
    <source>
        <dbReference type="EMBL" id="MBN8744544.1"/>
    </source>
</evidence>
<gene>
    <name evidence="1" type="ORF">J0I24_09575</name>
</gene>
<reference evidence="1" key="1">
    <citation type="submission" date="2021-02" db="EMBL/GenBank/DDBJ databases">
        <title>Thiocyanate and organic carbon inputs drive convergent selection for specific autotrophic Afipia and Thiobacillus strains within complex microbiomes.</title>
        <authorList>
            <person name="Huddy R.J."/>
            <person name="Sachdeva R."/>
            <person name="Kadzinga F."/>
            <person name="Kantor R.S."/>
            <person name="Harrison S.T.L."/>
            <person name="Banfield J.F."/>
        </authorList>
    </citation>
    <scope>NUCLEOTIDE SEQUENCE</scope>
    <source>
        <strain evidence="1">SCN18_13_7_16_R3_B_64_19</strain>
    </source>
</reference>
<proteinExistence type="predicted"/>
<protein>
    <submittedName>
        <fullName evidence="1">Uncharacterized protein</fullName>
    </submittedName>
</protein>
<name>A0A8I1MY99_THIA3</name>
<accession>A0A8I1MY99</accession>
<dbReference type="RefSeq" id="WP_276730486.1">
    <property type="nucleotide sequence ID" value="NZ_JAFKMR010000018.1"/>
</dbReference>
<comment type="caution">
    <text evidence="1">The sequence shown here is derived from an EMBL/GenBank/DDBJ whole genome shotgun (WGS) entry which is preliminary data.</text>
</comment>
<dbReference type="AlphaFoldDB" id="A0A8I1MY99"/>
<sequence>MTTAAIAAALQQLKDFNSRDFTTAMTAALTHQAAQFSFPVISPSAGGDGYDLCAVQRLTLSAGKHCGAVQTTQVGYVPAGAFALAGHFPSFYNRIGASGQAPQADLPIAGLMGHVVVTQSAASALAINSGGLAGTSLLPRLTHSTSARSRCGRRSRARAW</sequence>
<dbReference type="Proteomes" id="UP000664800">
    <property type="component" value="Unassembled WGS sequence"/>
</dbReference>
<evidence type="ECO:0000313" key="2">
    <source>
        <dbReference type="Proteomes" id="UP000664800"/>
    </source>
</evidence>